<protein>
    <submittedName>
        <fullName evidence="2">Uncharacterized protein</fullName>
    </submittedName>
</protein>
<reference evidence="2" key="1">
    <citation type="submission" date="2022-06" db="EMBL/GenBank/DDBJ databases">
        <title>Complete genome sequences of two strains of the flax pathogen Septoria linicola.</title>
        <authorList>
            <person name="Lapalu N."/>
            <person name="Simon A."/>
            <person name="Demenou B."/>
            <person name="Paumier D."/>
            <person name="Guillot M.-P."/>
            <person name="Gout L."/>
            <person name="Valade R."/>
        </authorList>
    </citation>
    <scope>NUCLEOTIDE SEQUENCE</scope>
    <source>
        <strain evidence="2">SE15195</strain>
    </source>
</reference>
<evidence type="ECO:0000313" key="2">
    <source>
        <dbReference type="EMBL" id="USW49446.1"/>
    </source>
</evidence>
<accession>A0A9Q9ANZ6</accession>
<dbReference type="Proteomes" id="UP001056384">
    <property type="component" value="Chromosome 2"/>
</dbReference>
<dbReference type="AlphaFoldDB" id="A0A9Q9ANZ6"/>
<feature type="region of interest" description="Disordered" evidence="1">
    <location>
        <begin position="195"/>
        <end position="220"/>
    </location>
</feature>
<proteinExistence type="predicted"/>
<feature type="region of interest" description="Disordered" evidence="1">
    <location>
        <begin position="34"/>
        <end position="58"/>
    </location>
</feature>
<dbReference type="EMBL" id="CP099419">
    <property type="protein sequence ID" value="USW49446.1"/>
    <property type="molecule type" value="Genomic_DNA"/>
</dbReference>
<organism evidence="2 3">
    <name type="scientific">Septoria linicola</name>
    <dbReference type="NCBI Taxonomy" id="215465"/>
    <lineage>
        <taxon>Eukaryota</taxon>
        <taxon>Fungi</taxon>
        <taxon>Dikarya</taxon>
        <taxon>Ascomycota</taxon>
        <taxon>Pezizomycotina</taxon>
        <taxon>Dothideomycetes</taxon>
        <taxon>Dothideomycetidae</taxon>
        <taxon>Mycosphaerellales</taxon>
        <taxon>Mycosphaerellaceae</taxon>
        <taxon>Septoria</taxon>
    </lineage>
</organism>
<sequence>MPHLKFDDTTLEAHVFREDDTRYVRLLTTNRALHDDENGHSRHATASAPSYPPSLMPLTSKKRKQKAPFCLSFSRRLDRFHESPGVYDSTRRQPLPFMLRLPAELRQQILDIVLDDDDVLFPRPNSRTQALALTCKTFAMDVREVMKLWEVREGVLRSQLGTDREGLSSYMQDLLAPLKSASMAYGCQYRVRAKNNARRTKKTDRRLQKLKMGRARDRYR</sequence>
<gene>
    <name evidence="2" type="ORF">Slin15195_G027650</name>
</gene>
<name>A0A9Q9ANZ6_9PEZI</name>
<evidence type="ECO:0000256" key="1">
    <source>
        <dbReference type="SAM" id="MobiDB-lite"/>
    </source>
</evidence>
<keyword evidence="3" id="KW-1185">Reference proteome</keyword>
<feature type="compositionally biased region" description="Basic residues" evidence="1">
    <location>
        <begin position="195"/>
        <end position="213"/>
    </location>
</feature>
<evidence type="ECO:0000313" key="3">
    <source>
        <dbReference type="Proteomes" id="UP001056384"/>
    </source>
</evidence>